<dbReference type="STRING" id="4529.A0A0E0NSX2"/>
<keyword evidence="11" id="KW-1185">Reference proteome</keyword>
<dbReference type="Gene3D" id="3.30.390.10">
    <property type="entry name" value="Enolase-like, N-terminal domain"/>
    <property type="match status" value="1"/>
</dbReference>
<dbReference type="GO" id="GO:0000015">
    <property type="term" value="C:phosphopyruvate hydratase complex"/>
    <property type="evidence" value="ECO:0007669"/>
    <property type="project" value="InterPro"/>
</dbReference>
<dbReference type="GO" id="GO:0006096">
    <property type="term" value="P:glycolytic process"/>
    <property type="evidence" value="ECO:0007669"/>
    <property type="project" value="UniProtKB-UniPathway"/>
</dbReference>
<dbReference type="Proteomes" id="UP000008022">
    <property type="component" value="Unassembled WGS sequence"/>
</dbReference>
<comment type="similarity">
    <text evidence="3">Belongs to the enolase family.</text>
</comment>
<evidence type="ECO:0000313" key="11">
    <source>
        <dbReference type="Proteomes" id="UP000008022"/>
    </source>
</evidence>
<evidence type="ECO:0000256" key="3">
    <source>
        <dbReference type="ARBA" id="ARBA00009604"/>
    </source>
</evidence>
<dbReference type="InterPro" id="IPR029017">
    <property type="entry name" value="Enolase-like_N"/>
</dbReference>
<evidence type="ECO:0000256" key="5">
    <source>
        <dbReference type="ARBA" id="ARBA00022842"/>
    </source>
</evidence>
<dbReference type="CDD" id="cd22962">
    <property type="entry name" value="DD_AtENO3-like"/>
    <property type="match status" value="1"/>
</dbReference>
<dbReference type="SUPFAM" id="SSF54826">
    <property type="entry name" value="Enolase N-terminal domain-like"/>
    <property type="match status" value="1"/>
</dbReference>
<dbReference type="UniPathway" id="UPA00109">
    <property type="reaction ID" value="UER00187"/>
</dbReference>
<dbReference type="PANTHER" id="PTHR11902:SF56">
    <property type="entry name" value="CYTOSOLIC ENOLASE 3"/>
    <property type="match status" value="1"/>
</dbReference>
<dbReference type="Gramene" id="ORUFI03G12090.1">
    <property type="protein sequence ID" value="ORUFI03G12090.1"/>
    <property type="gene ID" value="ORUFI03G12090"/>
</dbReference>
<protein>
    <recommendedName>
        <fullName evidence="4">phosphopyruvate hydratase</fullName>
        <ecNumber evidence="4">4.2.1.11</ecNumber>
    </recommendedName>
</protein>
<dbReference type="Pfam" id="PF03952">
    <property type="entry name" value="Enolase_N"/>
    <property type="match status" value="1"/>
</dbReference>
<reference evidence="11" key="1">
    <citation type="submission" date="2013-06" db="EMBL/GenBank/DDBJ databases">
        <authorList>
            <person name="Zhao Q."/>
        </authorList>
    </citation>
    <scope>NUCLEOTIDE SEQUENCE</scope>
    <source>
        <strain evidence="11">cv. W1943</strain>
    </source>
</reference>
<keyword evidence="7" id="KW-0456">Lyase</keyword>
<keyword evidence="6" id="KW-0324">Glycolysis</keyword>
<evidence type="ECO:0000256" key="1">
    <source>
        <dbReference type="ARBA" id="ARBA00001946"/>
    </source>
</evidence>
<evidence type="ECO:0000259" key="8">
    <source>
        <dbReference type="SMART" id="SM01192"/>
    </source>
</evidence>
<comment type="pathway">
    <text evidence="2">Carbohydrate degradation; glycolysis; pyruvate from D-glyceraldehyde 3-phosphate: step 4/5.</text>
</comment>
<reference evidence="10" key="2">
    <citation type="submission" date="2015-06" db="UniProtKB">
        <authorList>
            <consortium name="EnsemblPlants"/>
        </authorList>
    </citation>
    <scope>IDENTIFICATION</scope>
</reference>
<evidence type="ECO:0000259" key="9">
    <source>
        <dbReference type="SMART" id="SM01193"/>
    </source>
</evidence>
<dbReference type="SMART" id="SM01193">
    <property type="entry name" value="Enolase_N"/>
    <property type="match status" value="1"/>
</dbReference>
<dbReference type="GO" id="GO:0004634">
    <property type="term" value="F:phosphopyruvate hydratase activity"/>
    <property type="evidence" value="ECO:0007669"/>
    <property type="project" value="UniProtKB-EC"/>
</dbReference>
<dbReference type="GO" id="GO:0000287">
    <property type="term" value="F:magnesium ion binding"/>
    <property type="evidence" value="ECO:0007669"/>
    <property type="project" value="InterPro"/>
</dbReference>
<evidence type="ECO:0000256" key="2">
    <source>
        <dbReference type="ARBA" id="ARBA00005031"/>
    </source>
</evidence>
<dbReference type="SMART" id="SM01192">
    <property type="entry name" value="Enolase_C"/>
    <property type="match status" value="1"/>
</dbReference>
<dbReference type="PANTHER" id="PTHR11902">
    <property type="entry name" value="ENOLASE"/>
    <property type="match status" value="1"/>
</dbReference>
<proteinExistence type="inferred from homology"/>
<organism evidence="10 11">
    <name type="scientific">Oryza rufipogon</name>
    <name type="common">Brownbeard rice</name>
    <name type="synonym">Asian wild rice</name>
    <dbReference type="NCBI Taxonomy" id="4529"/>
    <lineage>
        <taxon>Eukaryota</taxon>
        <taxon>Viridiplantae</taxon>
        <taxon>Streptophyta</taxon>
        <taxon>Embryophyta</taxon>
        <taxon>Tracheophyta</taxon>
        <taxon>Spermatophyta</taxon>
        <taxon>Magnoliopsida</taxon>
        <taxon>Liliopsida</taxon>
        <taxon>Poales</taxon>
        <taxon>Poaceae</taxon>
        <taxon>BOP clade</taxon>
        <taxon>Oryzoideae</taxon>
        <taxon>Oryzeae</taxon>
        <taxon>Oryzinae</taxon>
        <taxon>Oryza</taxon>
    </lineage>
</organism>
<dbReference type="SUPFAM" id="SSF51604">
    <property type="entry name" value="Enolase C-terminal domain-like"/>
    <property type="match status" value="1"/>
</dbReference>
<keyword evidence="5" id="KW-0460">Magnesium</keyword>
<comment type="cofactor">
    <cofactor evidence="1">
        <name>Mg(2+)</name>
        <dbReference type="ChEBI" id="CHEBI:18420"/>
    </cofactor>
</comment>
<evidence type="ECO:0000256" key="6">
    <source>
        <dbReference type="ARBA" id="ARBA00023152"/>
    </source>
</evidence>
<dbReference type="EC" id="4.2.1.11" evidence="4"/>
<feature type="domain" description="Enolase C-terminal TIM barrel" evidence="8">
    <location>
        <begin position="184"/>
        <end position="345"/>
    </location>
</feature>
<dbReference type="Gene3D" id="3.20.20.120">
    <property type="entry name" value="Enolase-like C-terminal domain"/>
    <property type="match status" value="2"/>
</dbReference>
<evidence type="ECO:0000256" key="7">
    <source>
        <dbReference type="ARBA" id="ARBA00023239"/>
    </source>
</evidence>
<dbReference type="InterPro" id="IPR020810">
    <property type="entry name" value="Enolase_C"/>
</dbReference>
<dbReference type="EnsemblPlants" id="ORUFI03G12090.1">
    <property type="protein sequence ID" value="ORUFI03G12090.1"/>
    <property type="gene ID" value="ORUFI03G12090"/>
</dbReference>
<dbReference type="HOGENOM" id="CLU_031223_0_0_1"/>
<dbReference type="InterPro" id="IPR020809">
    <property type="entry name" value="Enolase_CS"/>
</dbReference>
<evidence type="ECO:0000313" key="10">
    <source>
        <dbReference type="EnsemblPlants" id="ORUFI03G12090.1"/>
    </source>
</evidence>
<dbReference type="AlphaFoldDB" id="A0A0E0NSX2"/>
<dbReference type="InterPro" id="IPR036849">
    <property type="entry name" value="Enolase-like_C_sf"/>
</dbReference>
<dbReference type="InterPro" id="IPR020811">
    <property type="entry name" value="Enolase_N"/>
</dbReference>
<dbReference type="OMA" id="IHESTCN"/>
<dbReference type="InterPro" id="IPR000941">
    <property type="entry name" value="Enolase"/>
</dbReference>
<feature type="domain" description="Enolase N-terminal" evidence="9">
    <location>
        <begin position="47"/>
        <end position="176"/>
    </location>
</feature>
<sequence>MSVQEYLEKHLLSRKIEEAVNAAVRAKAPDPVLFISNHMRRAAPAVITSVRARQILDGRGEPAVEVSLHTNKAVHRASAAAADAPEGAAADAVRDAEKRKLLARAVADAVRVINEKVSEALVGMDPQQQSQIDQAIMDLDKAHHKAEIGVNSMLAVSIAACKAGAAEKEVPLYKHIAELVGKSATTLPIPAITVINGGTHAGNSLPIQEIMILPVGAKNFEEAMQMGSETYHHLKDIILEKYGSNSCNIGDDGGFAPNISRQVVGDDLLMSDPVRIKRAVNEYTCNALVLKANQVGTVTEAIEVVRQAKDAHWGVMVSHRSGDTDDSFIADLAVGAAAGQIKAAA</sequence>
<name>A0A0E0NSX2_ORYRU</name>
<dbReference type="PROSITE" id="PS00164">
    <property type="entry name" value="ENOLASE"/>
    <property type="match status" value="1"/>
</dbReference>
<dbReference type="eggNOG" id="KOG2670">
    <property type="taxonomic scope" value="Eukaryota"/>
</dbReference>
<dbReference type="PRINTS" id="PR00148">
    <property type="entry name" value="ENOLASE"/>
</dbReference>
<dbReference type="Pfam" id="PF00113">
    <property type="entry name" value="Enolase_C"/>
    <property type="match status" value="2"/>
</dbReference>
<evidence type="ECO:0000256" key="4">
    <source>
        <dbReference type="ARBA" id="ARBA00012058"/>
    </source>
</evidence>
<accession>A0A0E0NSX2</accession>